<dbReference type="OrthoDB" id="4551696at2"/>
<dbReference type="AlphaFoldDB" id="A0A4R5CC91"/>
<evidence type="ECO:0000313" key="2">
    <source>
        <dbReference type="EMBL" id="TDD97598.1"/>
    </source>
</evidence>
<feature type="region of interest" description="Disordered" evidence="1">
    <location>
        <begin position="135"/>
        <end position="185"/>
    </location>
</feature>
<evidence type="ECO:0000313" key="3">
    <source>
        <dbReference type="Proteomes" id="UP000294513"/>
    </source>
</evidence>
<protein>
    <submittedName>
        <fullName evidence="2">Uncharacterized protein</fullName>
    </submittedName>
</protein>
<reference evidence="2 3" key="1">
    <citation type="submission" date="2019-03" db="EMBL/GenBank/DDBJ databases">
        <title>Draft genome sequences of novel Actinobacteria.</title>
        <authorList>
            <person name="Sahin N."/>
            <person name="Ay H."/>
            <person name="Saygin H."/>
        </authorList>
    </citation>
    <scope>NUCLEOTIDE SEQUENCE [LARGE SCALE GENOMIC DNA]</scope>
    <source>
        <strain evidence="2 3">H3C3</strain>
    </source>
</reference>
<organism evidence="2 3">
    <name type="scientific">Actinomadura rubrisoli</name>
    <dbReference type="NCBI Taxonomy" id="2530368"/>
    <lineage>
        <taxon>Bacteria</taxon>
        <taxon>Bacillati</taxon>
        <taxon>Actinomycetota</taxon>
        <taxon>Actinomycetes</taxon>
        <taxon>Streptosporangiales</taxon>
        <taxon>Thermomonosporaceae</taxon>
        <taxon>Actinomadura</taxon>
    </lineage>
</organism>
<comment type="caution">
    <text evidence="2">The sequence shown here is derived from an EMBL/GenBank/DDBJ whole genome shotgun (WGS) entry which is preliminary data.</text>
</comment>
<keyword evidence="3" id="KW-1185">Reference proteome</keyword>
<dbReference type="EMBL" id="SMKU01000002">
    <property type="protein sequence ID" value="TDD97598.1"/>
    <property type="molecule type" value="Genomic_DNA"/>
</dbReference>
<sequence>MDADPVRVHVRQLQACGLGLRRVAVAGGIERSVLIGLMNGKPGRAPARKVRPQTALRILGVQPTLDNLGASTVIDATGTVRRLRALVAQGWSQAKLAGQLGIAPRNFTQTISAERVIVRTARAVCRLYDELWDQPPPEEGHRDKIAASRARNHARAHGWAGPLAWDDRELDDPEARPRGVRRAAA</sequence>
<evidence type="ECO:0000256" key="1">
    <source>
        <dbReference type="SAM" id="MobiDB-lite"/>
    </source>
</evidence>
<gene>
    <name evidence="2" type="ORF">E1298_00785</name>
</gene>
<dbReference type="RefSeq" id="WP_131888760.1">
    <property type="nucleotide sequence ID" value="NZ_SMKU01000002.1"/>
</dbReference>
<proteinExistence type="predicted"/>
<accession>A0A4R5CC91</accession>
<dbReference type="Proteomes" id="UP000294513">
    <property type="component" value="Unassembled WGS sequence"/>
</dbReference>
<name>A0A4R5CC91_9ACTN</name>